<name>A0ABR3WVI9_9PEZI</name>
<reference evidence="1 2" key="1">
    <citation type="journal article" date="2024" name="IMA Fungus">
        <title>IMA Genome - F19 : A genome assembly and annotation guide to empower mycologists, including annotated draft genome sequences of Ceratocystis pirilliformis, Diaporthe australafricana, Fusarium ophioides, Paecilomyces lecythidis, and Sporothrix stenoceras.</title>
        <authorList>
            <person name="Aylward J."/>
            <person name="Wilson A.M."/>
            <person name="Visagie C.M."/>
            <person name="Spraker J."/>
            <person name="Barnes I."/>
            <person name="Buitendag C."/>
            <person name="Ceriani C."/>
            <person name="Del Mar Angel L."/>
            <person name="du Plessis D."/>
            <person name="Fuchs T."/>
            <person name="Gasser K."/>
            <person name="Kramer D."/>
            <person name="Li W."/>
            <person name="Munsamy K."/>
            <person name="Piso A."/>
            <person name="Price J.L."/>
            <person name="Sonnekus B."/>
            <person name="Thomas C."/>
            <person name="van der Nest A."/>
            <person name="van Dijk A."/>
            <person name="van Heerden A."/>
            <person name="van Vuuren N."/>
            <person name="Yilmaz N."/>
            <person name="Duong T.A."/>
            <person name="van der Merwe N.A."/>
            <person name="Wingfield M.J."/>
            <person name="Wingfield B.D."/>
        </authorList>
    </citation>
    <scope>NUCLEOTIDE SEQUENCE [LARGE SCALE GENOMIC DNA]</scope>
    <source>
        <strain evidence="1 2">CMW 18300</strain>
    </source>
</reference>
<comment type="caution">
    <text evidence="1">The sequence shown here is derived from an EMBL/GenBank/DDBJ whole genome shotgun (WGS) entry which is preliminary data.</text>
</comment>
<evidence type="ECO:0000313" key="1">
    <source>
        <dbReference type="EMBL" id="KAL1867681.1"/>
    </source>
</evidence>
<keyword evidence="2" id="KW-1185">Reference proteome</keyword>
<dbReference type="Proteomes" id="UP001583177">
    <property type="component" value="Unassembled WGS sequence"/>
</dbReference>
<sequence length="157" mass="17817">MDISLEEVKLAQVFHHADGRSVKGICFDYKDGEKASIGCCEAEPGAWSGFVKPECFLFKIRPGHYVGEAFFPVEDISFAAMDDQPGTFTHCIHMEDSVAFHLSPDGLEIDIRYEKMRKAPYRCKRTSERVKDALKGWVARNPIVARLRKKLCPRIAH</sequence>
<accession>A0ABR3WVI9</accession>
<gene>
    <name evidence="1" type="ORF">Daus18300_006237</name>
</gene>
<protein>
    <submittedName>
        <fullName evidence="1">Uncharacterized protein</fullName>
    </submittedName>
</protein>
<evidence type="ECO:0000313" key="2">
    <source>
        <dbReference type="Proteomes" id="UP001583177"/>
    </source>
</evidence>
<proteinExistence type="predicted"/>
<dbReference type="EMBL" id="JAWRVE010000049">
    <property type="protein sequence ID" value="KAL1867681.1"/>
    <property type="molecule type" value="Genomic_DNA"/>
</dbReference>
<organism evidence="1 2">
    <name type="scientific">Diaporthe australafricana</name>
    <dbReference type="NCBI Taxonomy" id="127596"/>
    <lineage>
        <taxon>Eukaryota</taxon>
        <taxon>Fungi</taxon>
        <taxon>Dikarya</taxon>
        <taxon>Ascomycota</taxon>
        <taxon>Pezizomycotina</taxon>
        <taxon>Sordariomycetes</taxon>
        <taxon>Sordariomycetidae</taxon>
        <taxon>Diaporthales</taxon>
        <taxon>Diaporthaceae</taxon>
        <taxon>Diaporthe</taxon>
    </lineage>
</organism>